<keyword evidence="2 8" id="KW-0813">Transport</keyword>
<dbReference type="PROSITE" id="PS52016">
    <property type="entry name" value="TONB_DEPENDENT_REC_3"/>
    <property type="match status" value="1"/>
</dbReference>
<dbReference type="SUPFAM" id="SSF56935">
    <property type="entry name" value="Porins"/>
    <property type="match status" value="1"/>
</dbReference>
<keyword evidence="3 8" id="KW-1134">Transmembrane beta strand</keyword>
<keyword evidence="7 8" id="KW-0998">Cell outer membrane</keyword>
<dbReference type="Gene3D" id="2.170.130.10">
    <property type="entry name" value="TonB-dependent receptor, plug domain"/>
    <property type="match status" value="1"/>
</dbReference>
<organism evidence="13 14">
    <name type="scientific">Novosphingobium anseongense</name>
    <dbReference type="NCBI Taxonomy" id="3133436"/>
    <lineage>
        <taxon>Bacteria</taxon>
        <taxon>Pseudomonadati</taxon>
        <taxon>Pseudomonadota</taxon>
        <taxon>Alphaproteobacteria</taxon>
        <taxon>Sphingomonadales</taxon>
        <taxon>Sphingomonadaceae</taxon>
        <taxon>Novosphingobium</taxon>
    </lineage>
</organism>
<dbReference type="PANTHER" id="PTHR47234">
    <property type="match status" value="1"/>
</dbReference>
<sequence>MKNVRLFALASTCLVASAPALAQSRGEDPEIVVTGSLVRGVAPAGTNVVSVSQDVVQSSGATTTAQLLQTIPQLGSFNDLLKQNGGNNFVTTNRPNLRDLPAFTTKANSATLMLVDGHRVVGMGVSVTSPDVDIVPPGIIERVEIVPDGGSAVYGSDAVAGVINFITRKDIKGVEADGRYGFGEKNYWTFDANLTAGHRWDGGGVYLSYNYAKNSTFLGRDRDFVRIYPANAAGVSIPYSQIECPGSTVINRINGNIYALPYARGAGVPGTANQCDLSDTASVYPENERHSVFAGLDQQLTDSLKFELRGFYTHRDTYQSLGIFHSNANVGPTFVNATLTPFPQQSNYFTSPGSPFEVHQVSFGWGAENAFNQRIALDAWGITPTATLDIGDNWQLRTMLNYGQSETEQRTTNVSSAALVNAIRAGLFNPYDVGSSNPAALAAVTNFQSYGNTRQEQFNARAIVDGDLVSLPGGAVKLAVGAEYLYENVRTRRGDVIPGFETSGYPGLSINGALVIPARAGLPLGAASRDVKSLFGELVVPLFGADNRTGGFEELTLSLSGRYDRYSDFGDTFNPKVGLTWKPADFIRLRAAWGKSFAAPSLLDKPETDPAALSWQTGSIFAFLVPTSVLVANGYPAPTGTNSNGMFILGSRPGIGPEKATTLSLGADLEPLPGLRLSGTYWSIKYRDVIAQAPFTNFPQYFAGFGGVSFFVNPSQARIDAAIAGAASISGTPCAPQPTCLYIIEDNRKDNLGRFNNSGIDFSASYATATNWGAVDFSVNGNYQLTRKQSATATAPLIDFLNANYSRLKVRTMLGVEIGNLRSQVTWSHSHGYKLNPVVPAAGGFPAQDRVGDYNVFDLFFRYEVPGEGMLENLAFTLTANNVFSKDPPVYRAQQITLSTNGFANGSTVGRVIQLGVSKRF</sequence>
<evidence type="ECO:0000259" key="12">
    <source>
        <dbReference type="Pfam" id="PF07715"/>
    </source>
</evidence>
<keyword evidence="14" id="KW-1185">Reference proteome</keyword>
<proteinExistence type="inferred from homology"/>
<accession>A0ABU8S1V7</accession>
<feature type="chain" id="PRO_5045727197" evidence="10">
    <location>
        <begin position="23"/>
        <end position="921"/>
    </location>
</feature>
<evidence type="ECO:0000256" key="3">
    <source>
        <dbReference type="ARBA" id="ARBA00022452"/>
    </source>
</evidence>
<evidence type="ECO:0000256" key="6">
    <source>
        <dbReference type="ARBA" id="ARBA00023136"/>
    </source>
</evidence>
<dbReference type="Gene3D" id="2.40.170.20">
    <property type="entry name" value="TonB-dependent receptor, beta-barrel domain"/>
    <property type="match status" value="1"/>
</dbReference>
<dbReference type="InterPro" id="IPR012910">
    <property type="entry name" value="Plug_dom"/>
</dbReference>
<dbReference type="PANTHER" id="PTHR47234:SF2">
    <property type="entry name" value="TONB-DEPENDENT RECEPTOR"/>
    <property type="match status" value="1"/>
</dbReference>
<keyword evidence="10" id="KW-0732">Signal</keyword>
<evidence type="ECO:0000313" key="13">
    <source>
        <dbReference type="EMBL" id="MEJ5979280.1"/>
    </source>
</evidence>
<evidence type="ECO:0000256" key="2">
    <source>
        <dbReference type="ARBA" id="ARBA00022448"/>
    </source>
</evidence>
<protein>
    <submittedName>
        <fullName evidence="13">TonB-dependent receptor</fullName>
    </submittedName>
</protein>
<dbReference type="Proteomes" id="UP001361239">
    <property type="component" value="Unassembled WGS sequence"/>
</dbReference>
<evidence type="ECO:0000313" key="14">
    <source>
        <dbReference type="Proteomes" id="UP001361239"/>
    </source>
</evidence>
<comment type="caution">
    <text evidence="13">The sequence shown here is derived from an EMBL/GenBank/DDBJ whole genome shotgun (WGS) entry which is preliminary data.</text>
</comment>
<comment type="subcellular location">
    <subcellularLocation>
        <location evidence="1 8">Cell outer membrane</location>
        <topology evidence="1 8">Multi-pass membrane protein</topology>
    </subcellularLocation>
</comment>
<gene>
    <name evidence="13" type="ORF">WG901_21685</name>
</gene>
<evidence type="ECO:0000256" key="1">
    <source>
        <dbReference type="ARBA" id="ARBA00004571"/>
    </source>
</evidence>
<evidence type="ECO:0000256" key="9">
    <source>
        <dbReference type="RuleBase" id="RU003357"/>
    </source>
</evidence>
<keyword evidence="4 8" id="KW-0812">Transmembrane</keyword>
<dbReference type="InterPro" id="IPR036942">
    <property type="entry name" value="Beta-barrel_TonB_sf"/>
</dbReference>
<dbReference type="InterPro" id="IPR000531">
    <property type="entry name" value="Beta-barrel_TonB"/>
</dbReference>
<feature type="domain" description="TonB-dependent receptor-like beta-barrel" evidence="11">
    <location>
        <begin position="374"/>
        <end position="883"/>
    </location>
</feature>
<dbReference type="Pfam" id="PF07715">
    <property type="entry name" value="Plug"/>
    <property type="match status" value="1"/>
</dbReference>
<comment type="similarity">
    <text evidence="8 9">Belongs to the TonB-dependent receptor family.</text>
</comment>
<evidence type="ECO:0000259" key="11">
    <source>
        <dbReference type="Pfam" id="PF00593"/>
    </source>
</evidence>
<evidence type="ECO:0000256" key="10">
    <source>
        <dbReference type="SAM" id="SignalP"/>
    </source>
</evidence>
<name>A0ABU8S1V7_9SPHN</name>
<feature type="domain" description="TonB-dependent receptor plug" evidence="12">
    <location>
        <begin position="47"/>
        <end position="162"/>
    </location>
</feature>
<dbReference type="EMBL" id="JBBHJZ010000006">
    <property type="protein sequence ID" value="MEJ5979280.1"/>
    <property type="molecule type" value="Genomic_DNA"/>
</dbReference>
<evidence type="ECO:0000256" key="5">
    <source>
        <dbReference type="ARBA" id="ARBA00023077"/>
    </source>
</evidence>
<dbReference type="RefSeq" id="WP_339589216.1">
    <property type="nucleotide sequence ID" value="NZ_JBBHJZ010000006.1"/>
</dbReference>
<evidence type="ECO:0000256" key="7">
    <source>
        <dbReference type="ARBA" id="ARBA00023237"/>
    </source>
</evidence>
<dbReference type="InterPro" id="IPR039426">
    <property type="entry name" value="TonB-dep_rcpt-like"/>
</dbReference>
<keyword evidence="6 8" id="KW-0472">Membrane</keyword>
<evidence type="ECO:0000256" key="4">
    <source>
        <dbReference type="ARBA" id="ARBA00022692"/>
    </source>
</evidence>
<dbReference type="InterPro" id="IPR037066">
    <property type="entry name" value="Plug_dom_sf"/>
</dbReference>
<reference evidence="13 14" key="1">
    <citation type="submission" date="2024-03" db="EMBL/GenBank/DDBJ databases">
        <authorList>
            <person name="Jo J.-H."/>
        </authorList>
    </citation>
    <scope>NUCLEOTIDE SEQUENCE [LARGE SCALE GENOMIC DNA]</scope>
    <source>
        <strain evidence="13 14">PS1R-30</strain>
    </source>
</reference>
<keyword evidence="5 9" id="KW-0798">TonB box</keyword>
<feature type="signal peptide" evidence="10">
    <location>
        <begin position="1"/>
        <end position="22"/>
    </location>
</feature>
<dbReference type="Pfam" id="PF00593">
    <property type="entry name" value="TonB_dep_Rec_b-barrel"/>
    <property type="match status" value="1"/>
</dbReference>
<evidence type="ECO:0000256" key="8">
    <source>
        <dbReference type="PROSITE-ProRule" id="PRU01360"/>
    </source>
</evidence>
<keyword evidence="13" id="KW-0675">Receptor</keyword>